<evidence type="ECO:0000313" key="1">
    <source>
        <dbReference type="EMBL" id="KAJ2975020.1"/>
    </source>
</evidence>
<dbReference type="Proteomes" id="UP001143910">
    <property type="component" value="Unassembled WGS sequence"/>
</dbReference>
<comment type="caution">
    <text evidence="1">The sequence shown here is derived from an EMBL/GenBank/DDBJ whole genome shotgun (WGS) entry which is preliminary data.</text>
</comment>
<sequence length="101" mass="11036">MHSLEPDGGFGSGPKVGRHAYARHYEGPWTFGNTTLAFDTTVAYEDGSVIQFFRRERPQLLFSEDGEMTPLMLSTGVQPKDNPMSYTVIVPIGDAGVKAQG</sequence>
<gene>
    <name evidence="1" type="ORF">NQ176_g5749</name>
</gene>
<dbReference type="EMBL" id="JANJQO010000759">
    <property type="protein sequence ID" value="KAJ2975020.1"/>
    <property type="molecule type" value="Genomic_DNA"/>
</dbReference>
<proteinExistence type="predicted"/>
<protein>
    <submittedName>
        <fullName evidence="1">Uncharacterized protein</fullName>
    </submittedName>
</protein>
<accession>A0ACC1N6W4</accession>
<evidence type="ECO:0000313" key="2">
    <source>
        <dbReference type="Proteomes" id="UP001143910"/>
    </source>
</evidence>
<keyword evidence="2" id="KW-1185">Reference proteome</keyword>
<name>A0ACC1N6W4_9HYPO</name>
<organism evidence="1 2">
    <name type="scientific">Zarea fungicola</name>
    <dbReference type="NCBI Taxonomy" id="93591"/>
    <lineage>
        <taxon>Eukaryota</taxon>
        <taxon>Fungi</taxon>
        <taxon>Dikarya</taxon>
        <taxon>Ascomycota</taxon>
        <taxon>Pezizomycotina</taxon>
        <taxon>Sordariomycetes</taxon>
        <taxon>Hypocreomycetidae</taxon>
        <taxon>Hypocreales</taxon>
        <taxon>Cordycipitaceae</taxon>
        <taxon>Zarea</taxon>
    </lineage>
</organism>
<reference evidence="1" key="1">
    <citation type="submission" date="2022-08" db="EMBL/GenBank/DDBJ databases">
        <title>Genome Sequence of Lecanicillium fungicola.</title>
        <authorList>
            <person name="Buettner E."/>
        </authorList>
    </citation>
    <scope>NUCLEOTIDE SEQUENCE</scope>
    <source>
        <strain evidence="1">Babe33</strain>
    </source>
</reference>